<evidence type="ECO:0000256" key="8">
    <source>
        <dbReference type="ARBA" id="ARBA00023212"/>
    </source>
</evidence>
<comment type="similarity">
    <text evidence="3">Belongs to the dynein heavy chain family.</text>
</comment>
<dbReference type="PANTHER" id="PTHR22878">
    <property type="entry name" value="DYNEIN HEAVY CHAIN 6, AXONEMAL-LIKE-RELATED"/>
    <property type="match status" value="1"/>
</dbReference>
<feature type="domain" description="Dynein heavy chain linker" evidence="10">
    <location>
        <begin position="1"/>
        <end position="140"/>
    </location>
</feature>
<dbReference type="InterPro" id="IPR027417">
    <property type="entry name" value="P-loop_NTPase"/>
</dbReference>
<dbReference type="GO" id="GO:0030286">
    <property type="term" value="C:dynein complex"/>
    <property type="evidence" value="ECO:0007669"/>
    <property type="project" value="UniProtKB-KW"/>
</dbReference>
<keyword evidence="13" id="KW-1185">Reference proteome</keyword>
<dbReference type="FunFam" id="3.20.180.20:FF:000003">
    <property type="entry name" value="Dynein heavy chain 12, axonemal"/>
    <property type="match status" value="1"/>
</dbReference>
<dbReference type="Gene3D" id="3.40.50.300">
    <property type="entry name" value="P-loop containing nucleotide triphosphate hydrolases"/>
    <property type="match status" value="1"/>
</dbReference>
<protein>
    <recommendedName>
        <fullName evidence="14">Dynein heavy chain</fullName>
    </recommendedName>
</protein>
<dbReference type="Pfam" id="PF08393">
    <property type="entry name" value="DHC_N2"/>
    <property type="match status" value="1"/>
</dbReference>
<evidence type="ECO:0000256" key="4">
    <source>
        <dbReference type="ARBA" id="ARBA00022490"/>
    </source>
</evidence>
<evidence type="ECO:0000256" key="1">
    <source>
        <dbReference type="ARBA" id="ARBA00004245"/>
    </source>
</evidence>
<dbReference type="AlphaFoldDB" id="A0A9N9T3L0"/>
<keyword evidence="8" id="KW-0206">Cytoskeleton</keyword>
<evidence type="ECO:0000313" key="12">
    <source>
        <dbReference type="EMBL" id="CAG9836233.1"/>
    </source>
</evidence>
<reference evidence="12" key="1">
    <citation type="submission" date="2022-01" db="EMBL/GenBank/DDBJ databases">
        <authorList>
            <person name="King R."/>
        </authorList>
    </citation>
    <scope>NUCLEOTIDE SEQUENCE</scope>
</reference>
<evidence type="ECO:0000313" key="13">
    <source>
        <dbReference type="Proteomes" id="UP001153709"/>
    </source>
</evidence>
<evidence type="ECO:0000256" key="2">
    <source>
        <dbReference type="ARBA" id="ARBA00004316"/>
    </source>
</evidence>
<dbReference type="Gene3D" id="1.20.140.100">
    <property type="entry name" value="Dynein heavy chain, N-terminal domain 2"/>
    <property type="match status" value="1"/>
</dbReference>
<comment type="subcellular location">
    <subcellularLocation>
        <location evidence="2">Cell projection</location>
    </subcellularLocation>
    <subcellularLocation>
        <location evidence="1">Cytoplasm</location>
        <location evidence="1">Cytoskeleton</location>
    </subcellularLocation>
</comment>
<feature type="domain" description="Dynein heavy chain hydrolytic ATP-binding dynein motor region" evidence="11">
    <location>
        <begin position="263"/>
        <end position="412"/>
    </location>
</feature>
<sequence>MDVVTRDPRVYETAGAPGVLETMQYCIELLEQINDGVTDYLERKRLFFPRFFFLSNDEMLEILSETKDPLRVQPHLRKCFEAINRLQFNDKLEISAMFSQELEKINLKSIVDTKEAGGSVEKWLVLVEEQMVISVRDQILKSFKNYILTPRTQWVQKWPGQVVLCVSQIHWTHNVHLALNRDQEMTLKHFLESLKDQLQDIVNLIRSASLTNLSRITIKALIVIDVHAKDVVEALYKDNVANDREFNWLSQLRYYLEDDEALVRLINATVKYACYRTLIGAYHLHLNGAPEGPAGTGKTETTKDLAKALAVQCVVFNCSDGLDYIAMGKFFKGLASCGAWVCFDEFNRIDIEVLSVVAQQILLIVLAVRAHAAKFNFEGTEIKLNPACYVCITMNPGYAGRTELPDNLKVILKI</sequence>
<keyword evidence="6" id="KW-0243">Dynein</keyword>
<dbReference type="Pfam" id="PF12774">
    <property type="entry name" value="AAA_6"/>
    <property type="match status" value="1"/>
</dbReference>
<evidence type="ECO:0000256" key="3">
    <source>
        <dbReference type="ARBA" id="ARBA00008887"/>
    </source>
</evidence>
<organism evidence="12 13">
    <name type="scientific">Diabrotica balteata</name>
    <name type="common">Banded cucumber beetle</name>
    <dbReference type="NCBI Taxonomy" id="107213"/>
    <lineage>
        <taxon>Eukaryota</taxon>
        <taxon>Metazoa</taxon>
        <taxon>Ecdysozoa</taxon>
        <taxon>Arthropoda</taxon>
        <taxon>Hexapoda</taxon>
        <taxon>Insecta</taxon>
        <taxon>Pterygota</taxon>
        <taxon>Neoptera</taxon>
        <taxon>Endopterygota</taxon>
        <taxon>Coleoptera</taxon>
        <taxon>Polyphaga</taxon>
        <taxon>Cucujiformia</taxon>
        <taxon>Chrysomeloidea</taxon>
        <taxon>Chrysomelidae</taxon>
        <taxon>Galerucinae</taxon>
        <taxon>Diabroticina</taxon>
        <taxon>Diabroticites</taxon>
        <taxon>Diabrotica</taxon>
    </lineage>
</organism>
<accession>A0A9N9T3L0</accession>
<keyword evidence="5" id="KW-0547">Nucleotide-binding</keyword>
<evidence type="ECO:0000259" key="10">
    <source>
        <dbReference type="Pfam" id="PF08393"/>
    </source>
</evidence>
<dbReference type="FunFam" id="1.20.58.1120:FF:000001">
    <property type="entry name" value="dynein heavy chain 2, axonemal"/>
    <property type="match status" value="1"/>
</dbReference>
<dbReference type="InterPro" id="IPR013602">
    <property type="entry name" value="Dynein_heavy_linker"/>
</dbReference>
<dbReference type="FunFam" id="3.40.50.300:FF:000063">
    <property type="entry name" value="dynein heavy chain 6, axonemal"/>
    <property type="match status" value="1"/>
</dbReference>
<dbReference type="Gene3D" id="1.20.58.1120">
    <property type="match status" value="1"/>
</dbReference>
<keyword evidence="4" id="KW-0963">Cytoplasm</keyword>
<dbReference type="InterPro" id="IPR035699">
    <property type="entry name" value="AAA_6"/>
</dbReference>
<dbReference type="GO" id="GO:0045505">
    <property type="term" value="F:dynein intermediate chain binding"/>
    <property type="evidence" value="ECO:0007669"/>
    <property type="project" value="InterPro"/>
</dbReference>
<evidence type="ECO:0000256" key="7">
    <source>
        <dbReference type="ARBA" id="ARBA00023054"/>
    </source>
</evidence>
<gene>
    <name evidence="12" type="ORF">DIABBA_LOCUS9335</name>
</gene>
<evidence type="ECO:0000256" key="6">
    <source>
        <dbReference type="ARBA" id="ARBA00023017"/>
    </source>
</evidence>
<dbReference type="GO" id="GO:0042995">
    <property type="term" value="C:cell projection"/>
    <property type="evidence" value="ECO:0007669"/>
    <property type="project" value="UniProtKB-SubCell"/>
</dbReference>
<proteinExistence type="inferred from homology"/>
<dbReference type="PANTHER" id="PTHR22878:SF70">
    <property type="entry name" value="DYNEIN HEAVY CHAIN 2, AXONEMAL"/>
    <property type="match status" value="1"/>
</dbReference>
<evidence type="ECO:0008006" key="14">
    <source>
        <dbReference type="Google" id="ProtNLM"/>
    </source>
</evidence>
<dbReference type="EMBL" id="OU898281">
    <property type="protein sequence ID" value="CAG9836233.1"/>
    <property type="molecule type" value="Genomic_DNA"/>
</dbReference>
<evidence type="ECO:0000256" key="9">
    <source>
        <dbReference type="ARBA" id="ARBA00023273"/>
    </source>
</evidence>
<evidence type="ECO:0000259" key="11">
    <source>
        <dbReference type="Pfam" id="PF12774"/>
    </source>
</evidence>
<dbReference type="GO" id="GO:0007018">
    <property type="term" value="P:microtubule-based movement"/>
    <property type="evidence" value="ECO:0007669"/>
    <property type="project" value="InterPro"/>
</dbReference>
<dbReference type="SUPFAM" id="SSF52540">
    <property type="entry name" value="P-loop containing nucleoside triphosphate hydrolases"/>
    <property type="match status" value="1"/>
</dbReference>
<evidence type="ECO:0000256" key="5">
    <source>
        <dbReference type="ARBA" id="ARBA00022741"/>
    </source>
</evidence>
<dbReference type="Proteomes" id="UP001153709">
    <property type="component" value="Chromosome 6"/>
</dbReference>
<dbReference type="InterPro" id="IPR042228">
    <property type="entry name" value="Dynein_linker_3"/>
</dbReference>
<keyword evidence="7" id="KW-0175">Coiled coil</keyword>
<name>A0A9N9T3L0_DIABA</name>
<dbReference type="InterPro" id="IPR042222">
    <property type="entry name" value="Dynein_2_N"/>
</dbReference>
<dbReference type="InterPro" id="IPR026983">
    <property type="entry name" value="DHC"/>
</dbReference>
<dbReference type="Gene3D" id="3.20.180.20">
    <property type="entry name" value="Dynein heavy chain, N-terminal domain 2"/>
    <property type="match status" value="1"/>
</dbReference>
<dbReference type="GO" id="GO:0005524">
    <property type="term" value="F:ATP binding"/>
    <property type="evidence" value="ECO:0007669"/>
    <property type="project" value="InterPro"/>
</dbReference>
<dbReference type="GO" id="GO:0051959">
    <property type="term" value="F:dynein light intermediate chain binding"/>
    <property type="evidence" value="ECO:0007669"/>
    <property type="project" value="InterPro"/>
</dbReference>
<keyword evidence="9" id="KW-0966">Cell projection</keyword>